<comment type="caution">
    <text evidence="2">The sequence shown here is derived from an EMBL/GenBank/DDBJ whole genome shotgun (WGS) entry which is preliminary data.</text>
</comment>
<name>A0A5J4R601_9ZZZZ</name>
<dbReference type="InterPro" id="IPR041527">
    <property type="entry name" value="YhcG_N"/>
</dbReference>
<dbReference type="PANTHER" id="PTHR30547">
    <property type="entry name" value="UNCHARACTERIZED PROTEIN YHCG-RELATED"/>
    <property type="match status" value="1"/>
</dbReference>
<sequence length="126" mass="14924">MELIKQNNFEGLIDNVYQTHCVLQQNAQKAVNQNLTIKNWLVGYYIVEFEQNGEDRAKYGTRLLEEIEKRTKTKGLKGYSIRALRNFRLFYSMYPQIRQTVFAELQRIDIKNILSFSMEETAIRGH</sequence>
<dbReference type="EMBL" id="SNRY01001719">
    <property type="protein sequence ID" value="KAA6329005.1"/>
    <property type="molecule type" value="Genomic_DNA"/>
</dbReference>
<dbReference type="Pfam" id="PF17761">
    <property type="entry name" value="DUF1016_N"/>
    <property type="match status" value="1"/>
</dbReference>
<feature type="domain" description="YhcG N-terminal" evidence="1">
    <location>
        <begin position="24"/>
        <end position="119"/>
    </location>
</feature>
<dbReference type="InterPro" id="IPR053148">
    <property type="entry name" value="PD-DEXK-like_domain"/>
</dbReference>
<evidence type="ECO:0000313" key="2">
    <source>
        <dbReference type="EMBL" id="KAA6329005.1"/>
    </source>
</evidence>
<protein>
    <recommendedName>
        <fullName evidence="1">YhcG N-terminal domain-containing protein</fullName>
    </recommendedName>
</protein>
<dbReference type="AlphaFoldDB" id="A0A5J4R601"/>
<evidence type="ECO:0000259" key="1">
    <source>
        <dbReference type="Pfam" id="PF17761"/>
    </source>
</evidence>
<dbReference type="PANTHER" id="PTHR30547:SF5">
    <property type="entry name" value="NUCLEASE YHCG-RELATED"/>
    <property type="match status" value="1"/>
</dbReference>
<organism evidence="2">
    <name type="scientific">termite gut metagenome</name>
    <dbReference type="NCBI Taxonomy" id="433724"/>
    <lineage>
        <taxon>unclassified sequences</taxon>
        <taxon>metagenomes</taxon>
        <taxon>organismal metagenomes</taxon>
    </lineage>
</organism>
<gene>
    <name evidence="2" type="ORF">EZS27_022155</name>
</gene>
<accession>A0A5J4R601</accession>
<proteinExistence type="predicted"/>
<reference evidence="2" key="1">
    <citation type="submission" date="2019-03" db="EMBL/GenBank/DDBJ databases">
        <title>Single cell metagenomics reveals metabolic interactions within the superorganism composed of flagellate Streblomastix strix and complex community of Bacteroidetes bacteria on its surface.</title>
        <authorList>
            <person name="Treitli S.C."/>
            <person name="Kolisko M."/>
            <person name="Husnik F."/>
            <person name="Keeling P."/>
            <person name="Hampl V."/>
        </authorList>
    </citation>
    <scope>NUCLEOTIDE SEQUENCE</scope>
    <source>
        <strain evidence="2">STM</strain>
    </source>
</reference>